<evidence type="ECO:0000313" key="1">
    <source>
        <dbReference type="EMBL" id="BBZ15119.1"/>
    </source>
</evidence>
<accession>A0ABM7KVD6</accession>
<gene>
    <name evidence="1" type="ORF">MBRA_53140</name>
</gene>
<geneLocation type="plasmid" evidence="1 2">
    <name>pJCM12687</name>
</geneLocation>
<evidence type="ECO:0000313" key="2">
    <source>
        <dbReference type="Proteomes" id="UP000467379"/>
    </source>
</evidence>
<dbReference type="Proteomes" id="UP000467379">
    <property type="component" value="Plasmid pJCM12687"/>
</dbReference>
<proteinExistence type="predicted"/>
<keyword evidence="1" id="KW-0614">Plasmid</keyword>
<organism evidence="1 2">
    <name type="scientific">Mycobacterium branderi</name>
    <dbReference type="NCBI Taxonomy" id="43348"/>
    <lineage>
        <taxon>Bacteria</taxon>
        <taxon>Bacillati</taxon>
        <taxon>Actinomycetota</taxon>
        <taxon>Actinomycetes</taxon>
        <taxon>Mycobacteriales</taxon>
        <taxon>Mycobacteriaceae</taxon>
        <taxon>Mycobacterium</taxon>
    </lineage>
</organism>
<keyword evidence="2" id="KW-1185">Reference proteome</keyword>
<dbReference type="EMBL" id="AP022607">
    <property type="protein sequence ID" value="BBZ15119.1"/>
    <property type="molecule type" value="Genomic_DNA"/>
</dbReference>
<sequence length="137" mass="15286">MMNAIRIKHVPDFKGEDVVLLAVDDAGLDTFLAALIQAQQHGSSRLQRRGRVHEFVIEAGAADIELSDDRVRWRLDHTKAAEIIEKLKVSSNSEHPGHHYVDDMLSPAPTLVLSHNQYISPSWLTAGKEPIFGDEPE</sequence>
<name>A0ABM7KVD6_9MYCO</name>
<reference evidence="1 2" key="1">
    <citation type="journal article" date="2019" name="Emerg. Microbes Infect.">
        <title>Comprehensive subspecies identification of 175 nontuberculous mycobacteria species based on 7547 genomic profiles.</title>
        <authorList>
            <person name="Matsumoto Y."/>
            <person name="Kinjo T."/>
            <person name="Motooka D."/>
            <person name="Nabeya D."/>
            <person name="Jung N."/>
            <person name="Uechi K."/>
            <person name="Horii T."/>
            <person name="Iida T."/>
            <person name="Fujita J."/>
            <person name="Nakamura S."/>
        </authorList>
    </citation>
    <scope>NUCLEOTIDE SEQUENCE [LARGE SCALE GENOMIC DNA]</scope>
    <source>
        <strain evidence="1 2">JCM 12687</strain>
        <plasmid evidence="1">pJCM12687</plasmid>
    </source>
</reference>
<protein>
    <submittedName>
        <fullName evidence="1">Uncharacterized protein</fullName>
    </submittedName>
</protein>
<dbReference type="RefSeq" id="WP_139799573.1">
    <property type="nucleotide sequence ID" value="NZ_AP022607.1"/>
</dbReference>